<organism evidence="1 2">
    <name type="scientific">Knipowitschia caucasica</name>
    <name type="common">Caucasian dwarf goby</name>
    <name type="synonym">Pomatoschistus caucasicus</name>
    <dbReference type="NCBI Taxonomy" id="637954"/>
    <lineage>
        <taxon>Eukaryota</taxon>
        <taxon>Metazoa</taxon>
        <taxon>Chordata</taxon>
        <taxon>Craniata</taxon>
        <taxon>Vertebrata</taxon>
        <taxon>Euteleostomi</taxon>
        <taxon>Actinopterygii</taxon>
        <taxon>Neopterygii</taxon>
        <taxon>Teleostei</taxon>
        <taxon>Neoteleostei</taxon>
        <taxon>Acanthomorphata</taxon>
        <taxon>Gobiaria</taxon>
        <taxon>Gobiiformes</taxon>
        <taxon>Gobioidei</taxon>
        <taxon>Gobiidae</taxon>
        <taxon>Gobiinae</taxon>
        <taxon>Knipowitschia</taxon>
    </lineage>
</organism>
<gene>
    <name evidence="1" type="ORF">KC01_LOCUS11555</name>
</gene>
<accession>A0AAV2JVD9</accession>
<name>A0AAV2JVD9_KNICA</name>
<proteinExistence type="predicted"/>
<keyword evidence="2" id="KW-1185">Reference proteome</keyword>
<dbReference type="Proteomes" id="UP001497482">
    <property type="component" value="Chromosome 14"/>
</dbReference>
<evidence type="ECO:0000313" key="1">
    <source>
        <dbReference type="EMBL" id="CAL1580743.1"/>
    </source>
</evidence>
<dbReference type="AlphaFoldDB" id="A0AAV2JVD9"/>
<reference evidence="1 2" key="1">
    <citation type="submission" date="2024-04" db="EMBL/GenBank/DDBJ databases">
        <authorList>
            <person name="Waldvogel A.-M."/>
            <person name="Schoenle A."/>
        </authorList>
    </citation>
    <scope>NUCLEOTIDE SEQUENCE [LARGE SCALE GENOMIC DNA]</scope>
</reference>
<dbReference type="EMBL" id="OZ035836">
    <property type="protein sequence ID" value="CAL1580743.1"/>
    <property type="molecule type" value="Genomic_DNA"/>
</dbReference>
<protein>
    <submittedName>
        <fullName evidence="1">Uncharacterized protein</fullName>
    </submittedName>
</protein>
<sequence>MPRYGDLAAIQPERSPDRLRSVTPNVYRPIPVIVSGKGEQRPCGRCKGSLEVRLHESDKMHFLPAVTEQLCGPEITDSFTLHHGLEALATHYYESNLIIASFHVLYFLSPSCGGDDDITKEEEAAHTWSMTSLLRAQR</sequence>
<evidence type="ECO:0000313" key="2">
    <source>
        <dbReference type="Proteomes" id="UP001497482"/>
    </source>
</evidence>